<evidence type="ECO:0000313" key="2">
    <source>
        <dbReference type="Proteomes" id="UP001246858"/>
    </source>
</evidence>
<gene>
    <name evidence="1" type="ORF">J2X78_001582</name>
</gene>
<sequence>MRKIFALNFAIAILLMVSCKKDNRNGFISSNIKYSTAVQTANLGGLLYRSGPMLPDESTKPLEFSIAAINKADGSSADFLLNTTIDTYFWKGAYTGKEVTTKEVDDKRTSVKRPILDINPLNGELFVYPELIDATKFPSGVYTVDIKVKNSSGERVFPKALTLTVKFAGTGDYFYQFSGVDGKVDNIKVEFKRIAETGNKLIVHILKPDGTPVNPAALLGYDYDQTGTSPDIKDWHNLGPGNPTKYNSLSDRLELDVNFPLPYIAGKRITIDQYNNGSINGAYFNYWFNFAIYKEGIWDITIKMEY</sequence>
<evidence type="ECO:0000313" key="1">
    <source>
        <dbReference type="EMBL" id="MDR6783030.1"/>
    </source>
</evidence>
<accession>A0ACC6KV58</accession>
<protein>
    <submittedName>
        <fullName evidence="1">Uncharacterized protein</fullName>
    </submittedName>
</protein>
<name>A0ACC6KV58_9SPHI</name>
<reference evidence="1" key="1">
    <citation type="submission" date="2023-07" db="EMBL/GenBank/DDBJ databases">
        <title>Sorghum-associated microbial communities from plants grown in Nebraska, USA.</title>
        <authorList>
            <person name="Schachtman D."/>
        </authorList>
    </citation>
    <scope>NUCLEOTIDE SEQUENCE</scope>
    <source>
        <strain evidence="1">2697</strain>
    </source>
</reference>
<organism evidence="1 2">
    <name type="scientific">Pedobacter africanus</name>
    <dbReference type="NCBI Taxonomy" id="151894"/>
    <lineage>
        <taxon>Bacteria</taxon>
        <taxon>Pseudomonadati</taxon>
        <taxon>Bacteroidota</taxon>
        <taxon>Sphingobacteriia</taxon>
        <taxon>Sphingobacteriales</taxon>
        <taxon>Sphingobacteriaceae</taxon>
        <taxon>Pedobacter</taxon>
    </lineage>
</organism>
<dbReference type="Proteomes" id="UP001246858">
    <property type="component" value="Unassembled WGS sequence"/>
</dbReference>
<keyword evidence="2" id="KW-1185">Reference proteome</keyword>
<dbReference type="EMBL" id="JAVDTF010000001">
    <property type="protein sequence ID" value="MDR6783030.1"/>
    <property type="molecule type" value="Genomic_DNA"/>
</dbReference>
<proteinExistence type="predicted"/>
<comment type="caution">
    <text evidence="1">The sequence shown here is derived from an EMBL/GenBank/DDBJ whole genome shotgun (WGS) entry which is preliminary data.</text>
</comment>